<organism evidence="1">
    <name type="scientific">Anguilla anguilla</name>
    <name type="common">European freshwater eel</name>
    <name type="synonym">Muraena anguilla</name>
    <dbReference type="NCBI Taxonomy" id="7936"/>
    <lineage>
        <taxon>Eukaryota</taxon>
        <taxon>Metazoa</taxon>
        <taxon>Chordata</taxon>
        <taxon>Craniata</taxon>
        <taxon>Vertebrata</taxon>
        <taxon>Euteleostomi</taxon>
        <taxon>Actinopterygii</taxon>
        <taxon>Neopterygii</taxon>
        <taxon>Teleostei</taxon>
        <taxon>Anguilliformes</taxon>
        <taxon>Anguillidae</taxon>
        <taxon>Anguilla</taxon>
    </lineage>
</organism>
<protein>
    <submittedName>
        <fullName evidence="1">Uncharacterized protein</fullName>
    </submittedName>
</protein>
<proteinExistence type="predicted"/>
<dbReference type="AlphaFoldDB" id="A0A0E9SBI2"/>
<sequence length="53" mass="6077">MHNSCQTNNSLGQTSAYVHGLTNCITLHCLKTQSTVRVTDMWDHERELAKWSE</sequence>
<name>A0A0E9SBI2_ANGAN</name>
<reference evidence="1" key="1">
    <citation type="submission" date="2014-11" db="EMBL/GenBank/DDBJ databases">
        <authorList>
            <person name="Amaro Gonzalez C."/>
        </authorList>
    </citation>
    <scope>NUCLEOTIDE SEQUENCE</scope>
</reference>
<reference evidence="1" key="2">
    <citation type="journal article" date="2015" name="Fish Shellfish Immunol.">
        <title>Early steps in the European eel (Anguilla anguilla)-Vibrio vulnificus interaction in the gills: Role of the RtxA13 toxin.</title>
        <authorList>
            <person name="Callol A."/>
            <person name="Pajuelo D."/>
            <person name="Ebbesson L."/>
            <person name="Teles M."/>
            <person name="MacKenzie S."/>
            <person name="Amaro C."/>
        </authorList>
    </citation>
    <scope>NUCLEOTIDE SEQUENCE</scope>
</reference>
<dbReference type="EMBL" id="GBXM01069936">
    <property type="protein sequence ID" value="JAH38641.1"/>
    <property type="molecule type" value="Transcribed_RNA"/>
</dbReference>
<accession>A0A0E9SBI2</accession>
<evidence type="ECO:0000313" key="1">
    <source>
        <dbReference type="EMBL" id="JAH38641.1"/>
    </source>
</evidence>